<evidence type="ECO:0000313" key="2">
    <source>
        <dbReference type="Proteomes" id="UP000011829"/>
    </source>
</evidence>
<dbReference type="InterPro" id="IPR009091">
    <property type="entry name" value="RCC1/BLIP-II"/>
</dbReference>
<evidence type="ECO:0000313" key="1">
    <source>
        <dbReference type="EMBL" id="AFH20917.1"/>
    </source>
</evidence>
<dbReference type="Gene3D" id="2.130.10.30">
    <property type="entry name" value="Regulator of chromosome condensation 1/beta-lactamase-inhibitor protein II"/>
    <property type="match status" value="1"/>
</dbReference>
<dbReference type="GeneID" id="18562875"/>
<organism evidence="1 2">
    <name type="scientific">Cronobacter phage CR9</name>
    <dbReference type="NCBI Taxonomy" id="1162290"/>
    <lineage>
        <taxon>Viruses</taxon>
        <taxon>Duplodnaviria</taxon>
        <taxon>Heunggongvirae</taxon>
        <taxon>Uroviricota</taxon>
        <taxon>Caudoviricetes</taxon>
        <taxon>Vequintavirinae</taxon>
        <taxon>Certrevirus</taxon>
        <taxon>Certrevirus CR9</taxon>
    </lineage>
</organism>
<dbReference type="OrthoDB" id="5362at10239"/>
<keyword evidence="2" id="KW-1185">Reference proteome</keyword>
<proteinExistence type="predicted"/>
<dbReference type="InterPro" id="IPR000408">
    <property type="entry name" value="Reg_chr_condens"/>
</dbReference>
<dbReference type="PROSITE" id="PS50012">
    <property type="entry name" value="RCC1_3"/>
    <property type="match status" value="1"/>
</dbReference>
<accession>M1F180</accession>
<evidence type="ECO:0008006" key="3">
    <source>
        <dbReference type="Google" id="ProtNLM"/>
    </source>
</evidence>
<sequence>MFPIPALTLTGGKKLPLPPGIVKSVASTWYVTTGYKKSVAVLLTNGDLYTQGDNLRGELGDGTLTPNNNTWYKTATNIKRVFGASQCFVTEDNAGNWKFAGYQPGLTGIGSEVPNWTALPSTITSTLDMTTIKDVHGGPGATMWLLNDGRMFGSGLNANGCMGKGSLTTSYATPTIIQNNVKRVVVGEARTVYLNSSTGLAYAAGTPGNVLGNGSVDTQPNFRLINTPANFFAEEMICFGTLTIFIGHMTADPTTRMIYSIGVLSNSVYGKETTKFGAGFTNYMVPTGYFANFFSVDGKLYGYGTGPQGTPDGMVNNTPMEPTFMFQGEWDVTKINQITLHPDDGALGSPNGGHFMVYDNNLFFTGTADINQGNYDSAKFKNISEFNV</sequence>
<dbReference type="RefSeq" id="YP_009014995.1">
    <property type="nucleotide sequence ID" value="NC_023717.1"/>
</dbReference>
<gene>
    <name evidence="1" type="ORF">CR9_033</name>
</gene>
<dbReference type="Proteomes" id="UP000011829">
    <property type="component" value="Segment"/>
</dbReference>
<dbReference type="SUPFAM" id="SSF50985">
    <property type="entry name" value="RCC1/BLIP-II"/>
    <property type="match status" value="1"/>
</dbReference>
<dbReference type="EMBL" id="JQ691611">
    <property type="protein sequence ID" value="AFH20917.1"/>
    <property type="molecule type" value="Genomic_DNA"/>
</dbReference>
<protein>
    <recommendedName>
        <fullName evidence="3">DNA condensation protein</fullName>
    </recommendedName>
</protein>
<name>M1F180_9CAUD</name>
<dbReference type="KEGG" id="vg:18562875"/>
<reference evidence="1 2" key="1">
    <citation type="submission" date="2012-02" db="EMBL/GenBank/DDBJ databases">
        <title>Complete Genome Sequence of Cronobacter sakazakii Bacteriophage CR9.</title>
        <authorList>
            <person name="Shin H."/>
            <person name="Lee J.-H."/>
            <person name="Kim Y."/>
            <person name="Ryu S."/>
        </authorList>
    </citation>
    <scope>NUCLEOTIDE SEQUENCE [LARGE SCALE GENOMIC DNA]</scope>
</reference>